<gene>
    <name evidence="2" type="ORF">WN944_026100</name>
</gene>
<evidence type="ECO:0000313" key="2">
    <source>
        <dbReference type="EMBL" id="KAK9182952.1"/>
    </source>
</evidence>
<sequence length="122" mass="13604">MSPIETQAVVNCEEGKRLNKTKAKTKKRKWKLQVRTIEKNSLEENGPKLLKKPSGEANWVSPDGKRRKISSLDQGEICSIEAKNMTERATQQDGDVEMIAMAADSTPKELMAVAGSQHRPQL</sequence>
<evidence type="ECO:0000313" key="3">
    <source>
        <dbReference type="Proteomes" id="UP001428341"/>
    </source>
</evidence>
<dbReference type="Proteomes" id="UP001428341">
    <property type="component" value="Unassembled WGS sequence"/>
</dbReference>
<organism evidence="2 3">
    <name type="scientific">Citrus x changshan-huyou</name>
    <dbReference type="NCBI Taxonomy" id="2935761"/>
    <lineage>
        <taxon>Eukaryota</taxon>
        <taxon>Viridiplantae</taxon>
        <taxon>Streptophyta</taxon>
        <taxon>Embryophyta</taxon>
        <taxon>Tracheophyta</taxon>
        <taxon>Spermatophyta</taxon>
        <taxon>Magnoliopsida</taxon>
        <taxon>eudicotyledons</taxon>
        <taxon>Gunneridae</taxon>
        <taxon>Pentapetalae</taxon>
        <taxon>rosids</taxon>
        <taxon>malvids</taxon>
        <taxon>Sapindales</taxon>
        <taxon>Rutaceae</taxon>
        <taxon>Aurantioideae</taxon>
        <taxon>Citrus</taxon>
    </lineage>
</organism>
<protein>
    <submittedName>
        <fullName evidence="2">Uncharacterized protein</fullName>
    </submittedName>
</protein>
<dbReference type="AlphaFoldDB" id="A0AAP0LSE9"/>
<comment type="caution">
    <text evidence="2">The sequence shown here is derived from an EMBL/GenBank/DDBJ whole genome shotgun (WGS) entry which is preliminary data.</text>
</comment>
<accession>A0AAP0LSE9</accession>
<feature type="region of interest" description="Disordered" evidence="1">
    <location>
        <begin position="44"/>
        <end position="68"/>
    </location>
</feature>
<proteinExistence type="predicted"/>
<keyword evidence="3" id="KW-1185">Reference proteome</keyword>
<evidence type="ECO:0000256" key="1">
    <source>
        <dbReference type="SAM" id="MobiDB-lite"/>
    </source>
</evidence>
<reference evidence="2 3" key="1">
    <citation type="submission" date="2024-05" db="EMBL/GenBank/DDBJ databases">
        <title>Haplotype-resolved chromosome-level genome assembly of Huyou (Citrus changshanensis).</title>
        <authorList>
            <person name="Miao C."/>
            <person name="Chen W."/>
            <person name="Wu Y."/>
            <person name="Wang L."/>
            <person name="Zhao S."/>
            <person name="Grierson D."/>
            <person name="Xu C."/>
            <person name="Chen K."/>
        </authorList>
    </citation>
    <scope>NUCLEOTIDE SEQUENCE [LARGE SCALE GENOMIC DNA]</scope>
    <source>
        <strain evidence="2">01-14</strain>
        <tissue evidence="2">Leaf</tissue>
    </source>
</reference>
<name>A0AAP0LSE9_9ROSI</name>
<dbReference type="EMBL" id="JBCGBO010000024">
    <property type="protein sequence ID" value="KAK9182952.1"/>
    <property type="molecule type" value="Genomic_DNA"/>
</dbReference>